<feature type="non-terminal residue" evidence="1">
    <location>
        <position position="1"/>
    </location>
</feature>
<evidence type="ECO:0000313" key="1">
    <source>
        <dbReference type="EMBL" id="SBP40357.1"/>
    </source>
</evidence>
<reference evidence="1" key="1">
    <citation type="submission" date="2016-05" db="EMBL/GenBank/DDBJ databases">
        <authorList>
            <person name="Lavstsen T."/>
            <person name="Jespersen J.S."/>
        </authorList>
    </citation>
    <scope>NUCLEOTIDE SEQUENCE</scope>
    <source>
        <tissue evidence="1">Brain</tissue>
    </source>
</reference>
<proteinExistence type="predicted"/>
<protein>
    <submittedName>
        <fullName evidence="1">Uncharacterized protein</fullName>
    </submittedName>
</protein>
<accession>A0A1A7ZC12</accession>
<reference evidence="1" key="2">
    <citation type="submission" date="2016-06" db="EMBL/GenBank/DDBJ databases">
        <title>The genome of a short-lived fish provides insights into sex chromosome evolution and the genetic control of aging.</title>
        <authorList>
            <person name="Reichwald K."/>
            <person name="Felder M."/>
            <person name="Petzold A."/>
            <person name="Koch P."/>
            <person name="Groth M."/>
            <person name="Platzer M."/>
        </authorList>
    </citation>
    <scope>NUCLEOTIDE SEQUENCE</scope>
    <source>
        <tissue evidence="1">Brain</tissue>
    </source>
</reference>
<gene>
    <name evidence="1" type="primary">Nfu_g_1_005543</name>
</gene>
<dbReference type="AlphaFoldDB" id="A0A1A7ZC12"/>
<feature type="non-terminal residue" evidence="1">
    <location>
        <position position="61"/>
    </location>
</feature>
<sequence length="61" mass="6835">TDWTASRILLVPPAHLAQTQQLLHQSQRLKRHQLLPASAPYTSVYIAPTTYYLPAALPPQT</sequence>
<organism evidence="1">
    <name type="scientific">Nothobranchius furzeri</name>
    <name type="common">Turquoise killifish</name>
    <dbReference type="NCBI Taxonomy" id="105023"/>
    <lineage>
        <taxon>Eukaryota</taxon>
        <taxon>Metazoa</taxon>
        <taxon>Chordata</taxon>
        <taxon>Craniata</taxon>
        <taxon>Vertebrata</taxon>
        <taxon>Euteleostomi</taxon>
        <taxon>Actinopterygii</taxon>
        <taxon>Neopterygii</taxon>
        <taxon>Teleostei</taxon>
        <taxon>Neoteleostei</taxon>
        <taxon>Acanthomorphata</taxon>
        <taxon>Ovalentaria</taxon>
        <taxon>Atherinomorphae</taxon>
        <taxon>Cyprinodontiformes</taxon>
        <taxon>Nothobranchiidae</taxon>
        <taxon>Nothobranchius</taxon>
    </lineage>
</organism>
<name>A0A1A7ZC12_NOTFU</name>
<dbReference type="EMBL" id="HADY01001872">
    <property type="protein sequence ID" value="SBP40357.1"/>
    <property type="molecule type" value="Transcribed_RNA"/>
</dbReference>